<evidence type="ECO:0000256" key="1">
    <source>
        <dbReference type="SAM" id="MobiDB-lite"/>
    </source>
</evidence>
<feature type="signal peptide" evidence="2">
    <location>
        <begin position="1"/>
        <end position="22"/>
    </location>
</feature>
<evidence type="ECO:0000313" key="5">
    <source>
        <dbReference type="Proteomes" id="UP001429564"/>
    </source>
</evidence>
<dbReference type="RefSeq" id="WP_167685821.1">
    <property type="nucleotide sequence ID" value="NZ_QHLQ01000032.1"/>
</dbReference>
<feature type="chain" id="PRO_5045853818" description="Peptidase S1 domain-containing protein" evidence="2">
    <location>
        <begin position="23"/>
        <end position="320"/>
    </location>
</feature>
<reference evidence="4 5" key="1">
    <citation type="submission" date="2018-05" db="EMBL/GenBank/DDBJ databases">
        <authorList>
            <person name="Zhang Y.-J."/>
        </authorList>
    </citation>
    <scope>NUCLEOTIDE SEQUENCE [LARGE SCALE GENOMIC DNA]</scope>
    <source>
        <strain evidence="4 5">CY04</strain>
    </source>
</reference>
<feature type="region of interest" description="Disordered" evidence="1">
    <location>
        <begin position="61"/>
        <end position="83"/>
    </location>
</feature>
<organism evidence="4 5">
    <name type="scientific">Parasedimentitalea denitrificans</name>
    <dbReference type="NCBI Taxonomy" id="2211118"/>
    <lineage>
        <taxon>Bacteria</taxon>
        <taxon>Pseudomonadati</taxon>
        <taxon>Pseudomonadota</taxon>
        <taxon>Alphaproteobacteria</taxon>
        <taxon>Rhodobacterales</taxon>
        <taxon>Paracoccaceae</taxon>
        <taxon>Parasedimentitalea</taxon>
    </lineage>
</organism>
<evidence type="ECO:0000259" key="3">
    <source>
        <dbReference type="PROSITE" id="PS50240"/>
    </source>
</evidence>
<proteinExistence type="predicted"/>
<keyword evidence="5" id="KW-1185">Reference proteome</keyword>
<dbReference type="Gene3D" id="2.40.10.10">
    <property type="entry name" value="Trypsin-like serine proteases"/>
    <property type="match status" value="1"/>
</dbReference>
<accession>A0ABX0WFU7</accession>
<dbReference type="SUPFAM" id="SSF50494">
    <property type="entry name" value="Trypsin-like serine proteases"/>
    <property type="match status" value="1"/>
</dbReference>
<sequence>MKTAKTLLSTVLVFGFSNSAFSEMPHGLIGDAASKSVVVGTSFTHIQTAEVHQVILHSSSEQNSAVPGSEFTHENDKRVRKSTTSPAVLDAVGRLEIDDESGKQFGCSGTLIGLRSDRPSRVVISSAHCLKNGSMTWETTTKAGKNIKLSAEIIPEYYNFDLDYAILLLEQNISNSDVQPLILDYEWEEDFDALAVNYKNNTQIIVAGYSTDKEIGDSGKVLTYVEDEILIGASNTVFGGHAQAFTYGGASGGAVIVMGIDVENEEANYGEQNYLIGVIKGGLGSTYHASSNGVPGNFETVFTKYEHFLEDVKLVASEYN</sequence>
<dbReference type="PROSITE" id="PS50240">
    <property type="entry name" value="TRYPSIN_DOM"/>
    <property type="match status" value="1"/>
</dbReference>
<evidence type="ECO:0000313" key="4">
    <source>
        <dbReference type="EMBL" id="NIZ63225.1"/>
    </source>
</evidence>
<evidence type="ECO:0000256" key="2">
    <source>
        <dbReference type="SAM" id="SignalP"/>
    </source>
</evidence>
<dbReference type="EMBL" id="QHLQ01000032">
    <property type="protein sequence ID" value="NIZ63225.1"/>
    <property type="molecule type" value="Genomic_DNA"/>
</dbReference>
<dbReference type="InterPro" id="IPR009003">
    <property type="entry name" value="Peptidase_S1_PA"/>
</dbReference>
<dbReference type="InterPro" id="IPR001254">
    <property type="entry name" value="Trypsin_dom"/>
</dbReference>
<keyword evidence="2" id="KW-0732">Signal</keyword>
<feature type="domain" description="Peptidase S1" evidence="3">
    <location>
        <begin position="38"/>
        <end position="317"/>
    </location>
</feature>
<dbReference type="Proteomes" id="UP001429564">
    <property type="component" value="Unassembled WGS sequence"/>
</dbReference>
<comment type="caution">
    <text evidence="4">The sequence shown here is derived from an EMBL/GenBank/DDBJ whole genome shotgun (WGS) entry which is preliminary data.</text>
</comment>
<dbReference type="InterPro" id="IPR043504">
    <property type="entry name" value="Peptidase_S1_PA_chymotrypsin"/>
</dbReference>
<protein>
    <recommendedName>
        <fullName evidence="3">Peptidase S1 domain-containing protein</fullName>
    </recommendedName>
</protein>
<gene>
    <name evidence="4" type="ORF">DL239_19860</name>
</gene>
<name>A0ABX0WFU7_9RHOB</name>